<feature type="transmembrane region" description="Helical" evidence="8">
    <location>
        <begin position="320"/>
        <end position="338"/>
    </location>
</feature>
<dbReference type="KEGG" id="nao:Y958_27335"/>
<reference evidence="10 11" key="1">
    <citation type="submission" date="2017-06" db="EMBL/GenBank/DDBJ databases">
        <title>Complete genome sequence of Nitrospirillum amazonense strain CBAmC, an endophytic nitrogen-fixing and plant growth-promoting bacterium, isolated from sugarcane.</title>
        <authorList>
            <person name="Schwab S."/>
            <person name="dos Santos Teixeira K.R."/>
            <person name="Simoes Araujo J.L."/>
            <person name="Soares Vidal M."/>
            <person name="Borges de Freitas H.R."/>
            <person name="Rivello Crivelaro A.L."/>
            <person name="Bueno de Camargo Nunes A."/>
            <person name="dos Santos C.M."/>
            <person name="Palmeira da Silva Rosa D."/>
            <person name="da Silva Padilha D."/>
            <person name="da Silva E."/>
            <person name="Araujo Terra L."/>
            <person name="Soares Mendes V."/>
            <person name="Farinelli L."/>
            <person name="Magalhaes Cruz L."/>
            <person name="Baldani J.I."/>
        </authorList>
    </citation>
    <scope>NUCLEOTIDE SEQUENCE [LARGE SCALE GENOMIC DNA]</scope>
    <source>
        <strain evidence="10 11">CBAmC</strain>
    </source>
</reference>
<dbReference type="RefSeq" id="WP_004274446.1">
    <property type="nucleotide sequence ID" value="NZ_CP022112.1"/>
</dbReference>
<keyword evidence="6 8" id="KW-1133">Transmembrane helix</keyword>
<comment type="similarity">
    <text evidence="2 8">Belongs to the major facilitator superfamily. Bcr/CmlA family.</text>
</comment>
<evidence type="ECO:0000256" key="6">
    <source>
        <dbReference type="ARBA" id="ARBA00022989"/>
    </source>
</evidence>
<feature type="transmembrane region" description="Helical" evidence="8">
    <location>
        <begin position="179"/>
        <end position="198"/>
    </location>
</feature>
<dbReference type="SUPFAM" id="SSF103473">
    <property type="entry name" value="MFS general substrate transporter"/>
    <property type="match status" value="1"/>
</dbReference>
<evidence type="ECO:0000256" key="4">
    <source>
        <dbReference type="ARBA" id="ARBA00022475"/>
    </source>
</evidence>
<feature type="transmembrane region" description="Helical" evidence="8">
    <location>
        <begin position="269"/>
        <end position="289"/>
    </location>
</feature>
<keyword evidence="5 8" id="KW-0812">Transmembrane</keyword>
<dbReference type="InterPro" id="IPR050189">
    <property type="entry name" value="MFS_Efflux_Transporters"/>
</dbReference>
<evidence type="ECO:0000256" key="7">
    <source>
        <dbReference type="ARBA" id="ARBA00023136"/>
    </source>
</evidence>
<feature type="transmembrane region" description="Helical" evidence="8">
    <location>
        <begin position="350"/>
        <end position="377"/>
    </location>
</feature>
<keyword evidence="3 8" id="KW-0813">Transport</keyword>
<feature type="domain" description="Major facilitator superfamily (MFS) profile" evidence="9">
    <location>
        <begin position="26"/>
        <end position="409"/>
    </location>
</feature>
<feature type="transmembrane region" description="Helical" evidence="8">
    <location>
        <begin position="63"/>
        <end position="81"/>
    </location>
</feature>
<comment type="subcellular location">
    <subcellularLocation>
        <location evidence="8">Cell inner membrane</location>
        <topology evidence="8">Multi-pass membrane protein</topology>
    </subcellularLocation>
    <subcellularLocation>
        <location evidence="1">Cell membrane</location>
        <topology evidence="1">Multi-pass membrane protein</topology>
    </subcellularLocation>
</comment>
<evidence type="ECO:0000313" key="11">
    <source>
        <dbReference type="Proteomes" id="UP000197153"/>
    </source>
</evidence>
<evidence type="ECO:0000256" key="8">
    <source>
        <dbReference type="RuleBase" id="RU365088"/>
    </source>
</evidence>
<keyword evidence="8" id="KW-0997">Cell inner membrane</keyword>
<feature type="transmembrane region" description="Helical" evidence="8">
    <location>
        <begin position="383"/>
        <end position="405"/>
    </location>
</feature>
<feature type="transmembrane region" description="Helical" evidence="8">
    <location>
        <begin position="296"/>
        <end position="314"/>
    </location>
</feature>
<proteinExistence type="inferred from homology"/>
<accession>A0A248K2C1</accession>
<evidence type="ECO:0000259" key="9">
    <source>
        <dbReference type="PROSITE" id="PS50850"/>
    </source>
</evidence>
<keyword evidence="7 8" id="KW-0472">Membrane</keyword>
<keyword evidence="11" id="KW-1185">Reference proteome</keyword>
<dbReference type="InterPro" id="IPR036259">
    <property type="entry name" value="MFS_trans_sf"/>
</dbReference>
<dbReference type="PANTHER" id="PTHR43124:SF3">
    <property type="entry name" value="CHLORAMPHENICOL EFFLUX PUMP RV0191"/>
    <property type="match status" value="1"/>
</dbReference>
<feature type="transmembrane region" description="Helical" evidence="8">
    <location>
        <begin position="93"/>
        <end position="112"/>
    </location>
</feature>
<dbReference type="PROSITE" id="PS50850">
    <property type="entry name" value="MFS"/>
    <property type="match status" value="1"/>
</dbReference>
<sequence length="417" mass="45035">MQLATDAPPPDVRKDDPHAGIGFTEFVLMVSAMMAMNALGTDSMLPALGQIGRSLGVLEEPRWQWIVTAFLLGFGGAQILYGPISDRYGRRPILLWGIVFYALGNLAAALAPTFELLLAVRVVQGIAVASTRIVVVSVVRDCYAGRQMARVMSLAFMILLAVPILAPSLGQLIMLVAPWRAIFACLAAYALAVVFWLWRRLPETLHPEYRRPIDVPTILSAVWQTVTDRQAIGYTLAQTLMISAVFAYLNSMPPIFEEVFKAPQLFPLIFALTGMSLAVSALLNARIVVRLGTRRLSHSALLGFILFTGIHTIIARHGESLLVFTVLQALTMFCFGLATSNFGAMAMEPVGAIAGTAASVQGFISTVVGALVGFVISQHFDGTTLPLVGGFLCCGVGALAIVLVTERFQLFHPRMGK</sequence>
<gene>
    <name evidence="10" type="ORF">Y958_27335</name>
</gene>
<dbReference type="EMBL" id="CP022112">
    <property type="protein sequence ID" value="ASG24578.1"/>
    <property type="molecule type" value="Genomic_DNA"/>
</dbReference>
<dbReference type="PANTHER" id="PTHR43124">
    <property type="entry name" value="PURINE EFFLUX PUMP PBUE"/>
    <property type="match status" value="1"/>
</dbReference>
<name>A0A248K2C1_9PROT</name>
<dbReference type="GO" id="GO:0042910">
    <property type="term" value="F:xenobiotic transmembrane transporter activity"/>
    <property type="evidence" value="ECO:0007669"/>
    <property type="project" value="InterPro"/>
</dbReference>
<dbReference type="InterPro" id="IPR011701">
    <property type="entry name" value="MFS"/>
</dbReference>
<evidence type="ECO:0000256" key="1">
    <source>
        <dbReference type="ARBA" id="ARBA00004651"/>
    </source>
</evidence>
<dbReference type="Gene3D" id="1.20.1720.10">
    <property type="entry name" value="Multidrug resistance protein D"/>
    <property type="match status" value="1"/>
</dbReference>
<dbReference type="NCBIfam" id="TIGR00710">
    <property type="entry name" value="efflux_Bcr_CflA"/>
    <property type="match status" value="1"/>
</dbReference>
<dbReference type="Pfam" id="PF07690">
    <property type="entry name" value="MFS_1"/>
    <property type="match status" value="1"/>
</dbReference>
<keyword evidence="4" id="KW-1003">Cell membrane</keyword>
<dbReference type="AlphaFoldDB" id="A0A248K2C1"/>
<evidence type="ECO:0000256" key="3">
    <source>
        <dbReference type="ARBA" id="ARBA00022448"/>
    </source>
</evidence>
<feature type="transmembrane region" description="Helical" evidence="8">
    <location>
        <begin position="118"/>
        <end position="139"/>
    </location>
</feature>
<dbReference type="Proteomes" id="UP000197153">
    <property type="component" value="Chromosome 3"/>
</dbReference>
<evidence type="ECO:0000256" key="2">
    <source>
        <dbReference type="ARBA" id="ARBA00006236"/>
    </source>
</evidence>
<feature type="transmembrane region" description="Helical" evidence="8">
    <location>
        <begin position="21"/>
        <end position="39"/>
    </location>
</feature>
<feature type="transmembrane region" description="Helical" evidence="8">
    <location>
        <begin position="151"/>
        <end position="173"/>
    </location>
</feature>
<feature type="transmembrane region" description="Helical" evidence="8">
    <location>
        <begin position="231"/>
        <end position="249"/>
    </location>
</feature>
<dbReference type="GO" id="GO:1990961">
    <property type="term" value="P:xenobiotic detoxification by transmembrane export across the plasma membrane"/>
    <property type="evidence" value="ECO:0007669"/>
    <property type="project" value="InterPro"/>
</dbReference>
<protein>
    <recommendedName>
        <fullName evidence="8">Bcr/CflA family efflux transporter</fullName>
    </recommendedName>
</protein>
<dbReference type="InterPro" id="IPR004812">
    <property type="entry name" value="Efflux_drug-R_Bcr/CmlA"/>
</dbReference>
<evidence type="ECO:0000313" key="10">
    <source>
        <dbReference type="EMBL" id="ASG24578.1"/>
    </source>
</evidence>
<evidence type="ECO:0000256" key="5">
    <source>
        <dbReference type="ARBA" id="ARBA00022692"/>
    </source>
</evidence>
<dbReference type="CDD" id="cd17320">
    <property type="entry name" value="MFS_MdfA_MDR_like"/>
    <property type="match status" value="1"/>
</dbReference>
<dbReference type="GO" id="GO:0005886">
    <property type="term" value="C:plasma membrane"/>
    <property type="evidence" value="ECO:0007669"/>
    <property type="project" value="UniProtKB-SubCell"/>
</dbReference>
<organism evidence="10 11">
    <name type="scientific">Nitrospirillum viridazoti CBAmc</name>
    <dbReference type="NCBI Taxonomy" id="1441467"/>
    <lineage>
        <taxon>Bacteria</taxon>
        <taxon>Pseudomonadati</taxon>
        <taxon>Pseudomonadota</taxon>
        <taxon>Alphaproteobacteria</taxon>
        <taxon>Rhodospirillales</taxon>
        <taxon>Azospirillaceae</taxon>
        <taxon>Nitrospirillum</taxon>
        <taxon>Nitrospirillum viridazoti</taxon>
    </lineage>
</organism>
<dbReference type="InterPro" id="IPR020846">
    <property type="entry name" value="MFS_dom"/>
</dbReference>